<dbReference type="Proteomes" id="UP001140087">
    <property type="component" value="Unassembled WGS sequence"/>
</dbReference>
<dbReference type="EMBL" id="JANBUN010001430">
    <property type="protein sequence ID" value="KAJ2798176.1"/>
    <property type="molecule type" value="Genomic_DNA"/>
</dbReference>
<accession>A0ACC1KZT1</accession>
<keyword evidence="2" id="KW-1185">Reference proteome</keyword>
<evidence type="ECO:0000313" key="1">
    <source>
        <dbReference type="EMBL" id="KAJ2798176.1"/>
    </source>
</evidence>
<reference evidence="1" key="1">
    <citation type="submission" date="2022-07" db="EMBL/GenBank/DDBJ databases">
        <title>Phylogenomic reconstructions and comparative analyses of Kickxellomycotina fungi.</title>
        <authorList>
            <person name="Reynolds N.K."/>
            <person name="Stajich J.E."/>
            <person name="Barry K."/>
            <person name="Grigoriev I.V."/>
            <person name="Crous P."/>
            <person name="Smith M.E."/>
        </authorList>
    </citation>
    <scope>NUCLEOTIDE SEQUENCE</scope>
    <source>
        <strain evidence="1">BCRC 34780</strain>
    </source>
</reference>
<sequence length="535" mass="60255">MLKNNEYLHRGVLVGVFDPTHVGAGSGLNNIVKFMAHSGIGAVGFVTHPFQRAFGFTCQDVWGLINHYIDNIWRGYRSCDPSKREAFKKQLFRGSLRHFDGYRIGSAAHVCSPYAVMRFIEKLKLVTVPDARGWFEKTRYWADTGRLNIIKSITIDSINHMQRYFNYLSVEFLQQRGAMRHDDAVQTQEQEQGRTDGLDDLMVGQINNQPQAQSPAECDSATGNEIADICMYRASEMVDDLEAGRGLKAATVMQIMYQAGYLAPVSECRVAIPNPEVYDDLARLYRRLAAQHSMDTRMSGKHIKGMGICNENMPQFAKFLCKMLDRLSEVPEKLQEVHYRRLLCSFLAPAETAGFMVTEETYSGNGRVDILMAPTTSPATDPHHQPACFLFELKNYDGTIIKDNTVRMGDENRQQVAAYALGRSLGAQTQIYQRYFRSIAAKIEHCTTFYDIGLSFWMNRFCMIVTKRVRSPDSDGADVWPACRFAGDDADPDIDLSHANLSEVTYGSLGDSFSTPGDSPVRTFYRCGRLIAISI</sequence>
<gene>
    <name evidence="1" type="ORF">H4R21_004037</name>
</gene>
<proteinExistence type="predicted"/>
<comment type="caution">
    <text evidence="1">The sequence shown here is derived from an EMBL/GenBank/DDBJ whole genome shotgun (WGS) entry which is preliminary data.</text>
</comment>
<organism evidence="1 2">
    <name type="scientific">Coemansia helicoidea</name>
    <dbReference type="NCBI Taxonomy" id="1286919"/>
    <lineage>
        <taxon>Eukaryota</taxon>
        <taxon>Fungi</taxon>
        <taxon>Fungi incertae sedis</taxon>
        <taxon>Zoopagomycota</taxon>
        <taxon>Kickxellomycotina</taxon>
        <taxon>Kickxellomycetes</taxon>
        <taxon>Kickxellales</taxon>
        <taxon>Kickxellaceae</taxon>
        <taxon>Coemansia</taxon>
    </lineage>
</organism>
<name>A0ACC1KZT1_9FUNG</name>
<protein>
    <submittedName>
        <fullName evidence="1">Uncharacterized protein</fullName>
    </submittedName>
</protein>
<evidence type="ECO:0000313" key="2">
    <source>
        <dbReference type="Proteomes" id="UP001140087"/>
    </source>
</evidence>